<dbReference type="Proteomes" id="UP000663887">
    <property type="component" value="Unassembled WGS sequence"/>
</dbReference>
<accession>A0A820MHY4</accession>
<comment type="caution">
    <text evidence="3">The sequence shown here is derived from an EMBL/GenBank/DDBJ whole genome shotgun (WGS) entry which is preliminary data.</text>
</comment>
<organism evidence="3 4">
    <name type="scientific">Rotaria magnacalcarata</name>
    <dbReference type="NCBI Taxonomy" id="392030"/>
    <lineage>
        <taxon>Eukaryota</taxon>
        <taxon>Metazoa</taxon>
        <taxon>Spiralia</taxon>
        <taxon>Gnathifera</taxon>
        <taxon>Rotifera</taxon>
        <taxon>Eurotatoria</taxon>
        <taxon>Bdelloidea</taxon>
        <taxon>Philodinida</taxon>
        <taxon>Philodinidae</taxon>
        <taxon>Rotaria</taxon>
    </lineage>
</organism>
<dbReference type="EMBL" id="CAJOBF010018975">
    <property type="protein sequence ID" value="CAF4372900.1"/>
    <property type="molecule type" value="Genomic_DNA"/>
</dbReference>
<dbReference type="AlphaFoldDB" id="A0A820MHY4"/>
<name>A0A820MHY4_9BILA</name>
<sequence>PLTPIELHRYSEECDPVDNRTFSRNWRPSDEPCEIDAEDLSDDFNEDQEVQNSDQEQNSDHDSDSESDEEGESGGYKQPTPDLPQIIFLPPPQSYNQIPKNSGVGEHGNTHTNWTHRNMSSPYVNNYGVLNKDNPSEINNNERLISPPHPFTPTPDNNNFLPIQPIPHVYAQTPSHKSPQHTVYTPEINNGPTYAPRQIF</sequence>
<gene>
    <name evidence="3" type="ORF">UXM345_LOCUS37054</name>
    <name evidence="2" type="ORF">XDN619_LOCUS25705</name>
</gene>
<evidence type="ECO:0000313" key="4">
    <source>
        <dbReference type="Proteomes" id="UP000663842"/>
    </source>
</evidence>
<evidence type="ECO:0000256" key="1">
    <source>
        <dbReference type="SAM" id="MobiDB-lite"/>
    </source>
</evidence>
<feature type="compositionally biased region" description="Acidic residues" evidence="1">
    <location>
        <begin position="31"/>
        <end position="49"/>
    </location>
</feature>
<evidence type="ECO:0000313" key="2">
    <source>
        <dbReference type="EMBL" id="CAF2135253.1"/>
    </source>
</evidence>
<evidence type="ECO:0000313" key="3">
    <source>
        <dbReference type="EMBL" id="CAF4372900.1"/>
    </source>
</evidence>
<reference evidence="3" key="1">
    <citation type="submission" date="2021-02" db="EMBL/GenBank/DDBJ databases">
        <authorList>
            <person name="Nowell W R."/>
        </authorList>
    </citation>
    <scope>NUCLEOTIDE SEQUENCE</scope>
</reference>
<proteinExistence type="predicted"/>
<feature type="compositionally biased region" description="Basic and acidic residues" evidence="1">
    <location>
        <begin position="1"/>
        <end position="12"/>
    </location>
</feature>
<feature type="region of interest" description="Disordered" evidence="1">
    <location>
        <begin position="173"/>
        <end position="200"/>
    </location>
</feature>
<feature type="non-terminal residue" evidence="3">
    <location>
        <position position="200"/>
    </location>
</feature>
<dbReference type="Proteomes" id="UP000663842">
    <property type="component" value="Unassembled WGS sequence"/>
</dbReference>
<feature type="non-terminal residue" evidence="3">
    <location>
        <position position="1"/>
    </location>
</feature>
<dbReference type="EMBL" id="CAJNRG010011805">
    <property type="protein sequence ID" value="CAF2135253.1"/>
    <property type="molecule type" value="Genomic_DNA"/>
</dbReference>
<protein>
    <submittedName>
        <fullName evidence="3">Uncharacterized protein</fullName>
    </submittedName>
</protein>
<feature type="compositionally biased region" description="Polar residues" evidence="1">
    <location>
        <begin position="173"/>
        <end position="192"/>
    </location>
</feature>
<feature type="region of interest" description="Disordered" evidence="1">
    <location>
        <begin position="1"/>
        <end position="88"/>
    </location>
</feature>